<proteinExistence type="predicted"/>
<dbReference type="EMBL" id="CAAALY010109098">
    <property type="protein sequence ID" value="VEL30071.1"/>
    <property type="molecule type" value="Genomic_DNA"/>
</dbReference>
<comment type="caution">
    <text evidence="2">The sequence shown here is derived from an EMBL/GenBank/DDBJ whole genome shotgun (WGS) entry which is preliminary data.</text>
</comment>
<evidence type="ECO:0000256" key="1">
    <source>
        <dbReference type="SAM" id="MobiDB-lite"/>
    </source>
</evidence>
<evidence type="ECO:0000313" key="2">
    <source>
        <dbReference type="EMBL" id="VEL30071.1"/>
    </source>
</evidence>
<sequence length="181" mass="18787">MPEADCPPARPECLLTGDLIPFYHAYTSTDCLFSSSRGDVCKPAGRQLVPLSPTATTNTSTATLHVNGWLCSAPLPLTTEMASASTSVSSPASASPSPSPSLLPSPSPLPSVYVCMPSRLALSNASSAAPLTQHYATIGRPVWRRLDGSQLVWTSPGGSQIASTSTRGFHELSTPSSPSTT</sequence>
<protein>
    <submittedName>
        <fullName evidence="2">Uncharacterized protein</fullName>
    </submittedName>
</protein>
<keyword evidence="3" id="KW-1185">Reference proteome</keyword>
<dbReference type="AlphaFoldDB" id="A0A3S5B0G1"/>
<accession>A0A3S5B0G1</accession>
<dbReference type="Proteomes" id="UP000784294">
    <property type="component" value="Unassembled WGS sequence"/>
</dbReference>
<evidence type="ECO:0000313" key="3">
    <source>
        <dbReference type="Proteomes" id="UP000784294"/>
    </source>
</evidence>
<organism evidence="2 3">
    <name type="scientific">Protopolystoma xenopodis</name>
    <dbReference type="NCBI Taxonomy" id="117903"/>
    <lineage>
        <taxon>Eukaryota</taxon>
        <taxon>Metazoa</taxon>
        <taxon>Spiralia</taxon>
        <taxon>Lophotrochozoa</taxon>
        <taxon>Platyhelminthes</taxon>
        <taxon>Monogenea</taxon>
        <taxon>Polyopisthocotylea</taxon>
        <taxon>Polystomatidea</taxon>
        <taxon>Polystomatidae</taxon>
        <taxon>Protopolystoma</taxon>
    </lineage>
</organism>
<reference evidence="2" key="1">
    <citation type="submission" date="2018-11" db="EMBL/GenBank/DDBJ databases">
        <authorList>
            <consortium name="Pathogen Informatics"/>
        </authorList>
    </citation>
    <scope>NUCLEOTIDE SEQUENCE</scope>
</reference>
<feature type="region of interest" description="Disordered" evidence="1">
    <location>
        <begin position="155"/>
        <end position="181"/>
    </location>
</feature>
<feature type="non-terminal residue" evidence="2">
    <location>
        <position position="181"/>
    </location>
</feature>
<gene>
    <name evidence="2" type="ORF">PXEA_LOCUS23511</name>
</gene>
<name>A0A3S5B0G1_9PLAT</name>